<dbReference type="PANTHER" id="PTHR36923:SF3">
    <property type="entry name" value="FERREDOXIN"/>
    <property type="match status" value="1"/>
</dbReference>
<name>A0AAE3ZV29_9ACTN</name>
<comment type="cofactor">
    <cofactor evidence="1">
        <name>[3Fe-4S] cluster</name>
        <dbReference type="ChEBI" id="CHEBI:21137"/>
    </cofactor>
</comment>
<evidence type="ECO:0000256" key="5">
    <source>
        <dbReference type="ARBA" id="ARBA00023004"/>
    </source>
</evidence>
<evidence type="ECO:0000259" key="8">
    <source>
        <dbReference type="PROSITE" id="PS51379"/>
    </source>
</evidence>
<proteinExistence type="predicted"/>
<dbReference type="InterPro" id="IPR051269">
    <property type="entry name" value="Fe-S_cluster_ET"/>
</dbReference>
<gene>
    <name evidence="9" type="ORF">J2S44_005737</name>
</gene>
<reference evidence="9 10" key="1">
    <citation type="submission" date="2023-07" db="EMBL/GenBank/DDBJ databases">
        <title>Sequencing the genomes of 1000 actinobacteria strains.</title>
        <authorList>
            <person name="Klenk H.-P."/>
        </authorList>
    </citation>
    <scope>NUCLEOTIDE SEQUENCE [LARGE SCALE GENOMIC DNA]</scope>
    <source>
        <strain evidence="9 10">DSM 44711</strain>
    </source>
</reference>
<dbReference type="SUPFAM" id="SSF54862">
    <property type="entry name" value="4Fe-4S ferredoxins"/>
    <property type="match status" value="1"/>
</dbReference>
<accession>A0AAE3ZV29</accession>
<dbReference type="EMBL" id="JAVDYC010000001">
    <property type="protein sequence ID" value="MDR7325487.1"/>
    <property type="molecule type" value="Genomic_DNA"/>
</dbReference>
<evidence type="ECO:0000256" key="4">
    <source>
        <dbReference type="ARBA" id="ARBA00022982"/>
    </source>
</evidence>
<keyword evidence="7" id="KW-0003">3Fe-4S</keyword>
<keyword evidence="10" id="KW-1185">Reference proteome</keyword>
<dbReference type="GO" id="GO:0046872">
    <property type="term" value="F:metal ion binding"/>
    <property type="evidence" value="ECO:0007669"/>
    <property type="project" value="UniProtKB-KW"/>
</dbReference>
<dbReference type="PANTHER" id="PTHR36923">
    <property type="entry name" value="FERREDOXIN"/>
    <property type="match status" value="1"/>
</dbReference>
<protein>
    <submittedName>
        <fullName evidence="9">Ferredoxin</fullName>
    </submittedName>
</protein>
<dbReference type="RefSeq" id="WP_310420256.1">
    <property type="nucleotide sequence ID" value="NZ_JAVDYC010000001.1"/>
</dbReference>
<dbReference type="PROSITE" id="PS51379">
    <property type="entry name" value="4FE4S_FER_2"/>
    <property type="match status" value="1"/>
</dbReference>
<evidence type="ECO:0000256" key="7">
    <source>
        <dbReference type="ARBA" id="ARBA00023291"/>
    </source>
</evidence>
<keyword evidence="6" id="KW-0411">Iron-sulfur</keyword>
<sequence length="66" mass="6976">MTKIHADTSRCIGAGQCVLTDPDAFDQDDAAGIVIVLRPEPPDDAAVTRARQAVLICPSQALSLEQ</sequence>
<evidence type="ECO:0000313" key="10">
    <source>
        <dbReference type="Proteomes" id="UP001183629"/>
    </source>
</evidence>
<keyword evidence="2" id="KW-0813">Transport</keyword>
<dbReference type="Proteomes" id="UP001183629">
    <property type="component" value="Unassembled WGS sequence"/>
</dbReference>
<dbReference type="Pfam" id="PF13370">
    <property type="entry name" value="Fer4_13"/>
    <property type="match status" value="1"/>
</dbReference>
<evidence type="ECO:0000313" key="9">
    <source>
        <dbReference type="EMBL" id="MDR7325487.1"/>
    </source>
</evidence>
<dbReference type="Gene3D" id="3.30.70.20">
    <property type="match status" value="1"/>
</dbReference>
<dbReference type="GO" id="GO:0051538">
    <property type="term" value="F:3 iron, 4 sulfur cluster binding"/>
    <property type="evidence" value="ECO:0007669"/>
    <property type="project" value="UniProtKB-KW"/>
</dbReference>
<dbReference type="InterPro" id="IPR017896">
    <property type="entry name" value="4Fe4S_Fe-S-bd"/>
</dbReference>
<keyword evidence="5" id="KW-0408">Iron</keyword>
<dbReference type="AlphaFoldDB" id="A0AAE3ZV29"/>
<evidence type="ECO:0000256" key="1">
    <source>
        <dbReference type="ARBA" id="ARBA00001927"/>
    </source>
</evidence>
<evidence type="ECO:0000256" key="2">
    <source>
        <dbReference type="ARBA" id="ARBA00022448"/>
    </source>
</evidence>
<feature type="domain" description="4Fe-4S ferredoxin-type" evidence="8">
    <location>
        <begin position="2"/>
        <end position="30"/>
    </location>
</feature>
<evidence type="ECO:0000256" key="3">
    <source>
        <dbReference type="ARBA" id="ARBA00022723"/>
    </source>
</evidence>
<evidence type="ECO:0000256" key="6">
    <source>
        <dbReference type="ARBA" id="ARBA00023014"/>
    </source>
</evidence>
<organism evidence="9 10">
    <name type="scientific">Catenuloplanes niger</name>
    <dbReference type="NCBI Taxonomy" id="587534"/>
    <lineage>
        <taxon>Bacteria</taxon>
        <taxon>Bacillati</taxon>
        <taxon>Actinomycetota</taxon>
        <taxon>Actinomycetes</taxon>
        <taxon>Micromonosporales</taxon>
        <taxon>Micromonosporaceae</taxon>
        <taxon>Catenuloplanes</taxon>
    </lineage>
</organism>
<keyword evidence="4" id="KW-0249">Electron transport</keyword>
<comment type="caution">
    <text evidence="9">The sequence shown here is derived from an EMBL/GenBank/DDBJ whole genome shotgun (WGS) entry which is preliminary data.</text>
</comment>
<keyword evidence="3" id="KW-0479">Metal-binding</keyword>